<dbReference type="RefSeq" id="WP_160631439.1">
    <property type="nucleotide sequence ID" value="NZ_WWNE01000003.1"/>
</dbReference>
<keyword evidence="1" id="KW-0732">Signal</keyword>
<proteinExistence type="predicted"/>
<protein>
    <recommendedName>
        <fullName evidence="4">DUF4468 domain-containing protein</fullName>
    </recommendedName>
</protein>
<name>A0A6N9NGE6_9FLAO</name>
<dbReference type="EMBL" id="WWNE01000003">
    <property type="protein sequence ID" value="NBG64874.1"/>
    <property type="molecule type" value="Genomic_DNA"/>
</dbReference>
<feature type="chain" id="PRO_5026766226" description="DUF4468 domain-containing protein" evidence="1">
    <location>
        <begin position="19"/>
        <end position="223"/>
    </location>
</feature>
<evidence type="ECO:0000313" key="2">
    <source>
        <dbReference type="EMBL" id="NBG64874.1"/>
    </source>
</evidence>
<dbReference type="SUPFAM" id="SSF55961">
    <property type="entry name" value="Bet v1-like"/>
    <property type="match status" value="1"/>
</dbReference>
<reference evidence="2 3" key="1">
    <citation type="submission" date="2019-12" db="EMBL/GenBank/DDBJ databases">
        <authorList>
            <person name="Zhao J."/>
        </authorList>
    </citation>
    <scope>NUCLEOTIDE SEQUENCE [LARGE SCALE GENOMIC DNA]</scope>
    <source>
        <strain evidence="2 3">S-15</strain>
    </source>
</reference>
<sequence length="223" mass="25989">MKALIIFYFILFSFCAKAQDNILSINFKEIQFKKVCDFINRQKENKIINFIDVKGSYSEKESKSYKKHHQSYLIKKPIEEVWASYNNTSPAKSWNGKMLNFGCLISKKNNSISYMNDNYGGAEVGQVFYVNLKLLKGFYNLAVAFEVTKLSEENYTIEYSYVHGGKTQGKQWMTMTSTPDGHTRISHYTLYKSSSQLRDLLLYPYVHELAINEFHHNMLLSNQ</sequence>
<organism evidence="2 3">
    <name type="scientific">Acidiluteibacter ferrifornacis</name>
    <dbReference type="NCBI Taxonomy" id="2692424"/>
    <lineage>
        <taxon>Bacteria</taxon>
        <taxon>Pseudomonadati</taxon>
        <taxon>Bacteroidota</taxon>
        <taxon>Flavobacteriia</taxon>
        <taxon>Flavobacteriales</taxon>
        <taxon>Cryomorphaceae</taxon>
        <taxon>Acidiluteibacter</taxon>
    </lineage>
</organism>
<evidence type="ECO:0008006" key="4">
    <source>
        <dbReference type="Google" id="ProtNLM"/>
    </source>
</evidence>
<gene>
    <name evidence="2" type="ORF">GQN54_02015</name>
</gene>
<comment type="caution">
    <text evidence="2">The sequence shown here is derived from an EMBL/GenBank/DDBJ whole genome shotgun (WGS) entry which is preliminary data.</text>
</comment>
<dbReference type="Proteomes" id="UP000470771">
    <property type="component" value="Unassembled WGS sequence"/>
</dbReference>
<evidence type="ECO:0000313" key="3">
    <source>
        <dbReference type="Proteomes" id="UP000470771"/>
    </source>
</evidence>
<keyword evidence="3" id="KW-1185">Reference proteome</keyword>
<dbReference type="AlphaFoldDB" id="A0A6N9NGE6"/>
<feature type="signal peptide" evidence="1">
    <location>
        <begin position="1"/>
        <end position="18"/>
    </location>
</feature>
<evidence type="ECO:0000256" key="1">
    <source>
        <dbReference type="SAM" id="SignalP"/>
    </source>
</evidence>
<accession>A0A6N9NGE6</accession>